<sequence length="288" mass="28394">MRSVRIAVALAIPALLVGSLTACSSSSKSSTGSTGTGSGGAAAAAPDLGPKAALLESAAVMQKAGSANINISSSDDSSGAGSGVYAWGGKPTLDLSEQESGKAIKFRVVNDGSYLGVADGQAAELGGKHWVNLNTAGGSAVGDPFTALAVLLNPAAELGVAAQNGTLAKVGSEQVAGTATTHYRSSMPATDLVNQLPNLSDAQRKAALKVATDGGSTITTDFWIDGKHQLVQMTEQNSDGSSPSSSGSGDSVSTIKYTDLGVKVSVSAPAASDQADPAAAAQLLSSLG</sequence>
<dbReference type="SUPFAM" id="SSF89392">
    <property type="entry name" value="Prokaryotic lipoproteins and lipoprotein localization factors"/>
    <property type="match status" value="1"/>
</dbReference>
<dbReference type="PROSITE" id="PS51257">
    <property type="entry name" value="PROKAR_LIPOPROTEIN"/>
    <property type="match status" value="1"/>
</dbReference>
<feature type="chain" id="PRO_5039500044" description="Lipoprotein" evidence="1">
    <location>
        <begin position="23"/>
        <end position="288"/>
    </location>
</feature>
<protein>
    <recommendedName>
        <fullName evidence="4">Lipoprotein</fullName>
    </recommendedName>
</protein>
<name>A0A7W7R4T2_KITKI</name>
<evidence type="ECO:0000256" key="1">
    <source>
        <dbReference type="SAM" id="SignalP"/>
    </source>
</evidence>
<dbReference type="RefSeq" id="WP_184937169.1">
    <property type="nucleotide sequence ID" value="NZ_JACHJV010000001.1"/>
</dbReference>
<evidence type="ECO:0000313" key="2">
    <source>
        <dbReference type="EMBL" id="MBB4925178.1"/>
    </source>
</evidence>
<gene>
    <name evidence="2" type="ORF">FHR34_004171</name>
</gene>
<reference evidence="2 3" key="1">
    <citation type="submission" date="2020-08" db="EMBL/GenBank/DDBJ databases">
        <title>Sequencing the genomes of 1000 actinobacteria strains.</title>
        <authorList>
            <person name="Klenk H.-P."/>
        </authorList>
    </citation>
    <scope>NUCLEOTIDE SEQUENCE [LARGE SCALE GENOMIC DNA]</scope>
    <source>
        <strain evidence="2 3">DSM 41654</strain>
    </source>
</reference>
<feature type="signal peptide" evidence="1">
    <location>
        <begin position="1"/>
        <end position="22"/>
    </location>
</feature>
<proteinExistence type="predicted"/>
<dbReference type="AlphaFoldDB" id="A0A7W7R4T2"/>
<evidence type="ECO:0008006" key="4">
    <source>
        <dbReference type="Google" id="ProtNLM"/>
    </source>
</evidence>
<dbReference type="Proteomes" id="UP000540506">
    <property type="component" value="Unassembled WGS sequence"/>
</dbReference>
<dbReference type="InterPro" id="IPR029046">
    <property type="entry name" value="LolA/LolB/LppX"/>
</dbReference>
<evidence type="ECO:0000313" key="3">
    <source>
        <dbReference type="Proteomes" id="UP000540506"/>
    </source>
</evidence>
<dbReference type="EMBL" id="JACHJV010000001">
    <property type="protein sequence ID" value="MBB4925178.1"/>
    <property type="molecule type" value="Genomic_DNA"/>
</dbReference>
<keyword evidence="1" id="KW-0732">Signal</keyword>
<dbReference type="Gene3D" id="2.50.20.20">
    <property type="match status" value="1"/>
</dbReference>
<comment type="caution">
    <text evidence="2">The sequence shown here is derived from an EMBL/GenBank/DDBJ whole genome shotgun (WGS) entry which is preliminary data.</text>
</comment>
<organism evidence="2 3">
    <name type="scientific">Kitasatospora kifunensis</name>
    <name type="common">Streptomyces kifunensis</name>
    <dbReference type="NCBI Taxonomy" id="58351"/>
    <lineage>
        <taxon>Bacteria</taxon>
        <taxon>Bacillati</taxon>
        <taxon>Actinomycetota</taxon>
        <taxon>Actinomycetes</taxon>
        <taxon>Kitasatosporales</taxon>
        <taxon>Streptomycetaceae</taxon>
        <taxon>Kitasatospora</taxon>
    </lineage>
</organism>
<accession>A0A7W7R4T2</accession>
<keyword evidence="3" id="KW-1185">Reference proteome</keyword>